<sequence>MAEAAARSSSAAAAALIAVALVLLVWRRLRRAAARRDEVRRLARLAQEESEMAERESVLAYYSELFPGVVHAAGMEAESVWPSPTVVPTKVEAEEETEFRSQPQPPTSAKGVCAVCFRPTTFRCKQCKAVKYCSFKCQIAHWRQGHKNECHPPSADARPDDEPDVSIAKEKKFQQRSASEENIVVGKEPIVEINIPATAKSEETSGANHTVKSSNDKRQDVPSEEVFSTMEHGHSGSVVKLPQSASRVASFGDKKTVSNMKSTTSVENGSYMTSGSGSFINEESLIGSKKHHNYSQTIHSRKYADNKNSQAAAPIALGPKSSTTSVHVEVGHSKAKVTGTDNNGSTKFEPSIVTVDKVSSIPGGHSVTPTSSRRVDSLSERNSKPSEKAFSTANNIATSLKKIVRQQTALKVVRHYPSELTLFPYELFVRLYDKVELQPFGLHNLGNSCYANAVLQCLMFTRPFTSYLLGGLHSKNCSKQEWCFICEFEKLIGEGRKCKTALSPTGILSHLPDIGSSFGPGKQEDAHEFLRYVIDAMQSVCMKEVKKSGAHHLYKETTLVQLIFGGYLQSKIKCTRCNTKSEQCDRMLDLTVEIDGDISSLEEALQRFTSTEVLDGDNRYQCSRCKLLVRAKKKLTISEAPNVLTIALKRYQCGKFGKINKAIRFPETLNLKSYMNTKSNDSSPVYSLYAVVVHHDVMNAAFSGHYVCYVKDTHGKWYKTDDSQVKPVSLENVMSKCAYMLLYARCSPRAPSSVRPAMIAQDPARVKVKPRVNSVGGPMNRHQGGQLHADHMIDDLPRIYDEFGDALYPPAESPSPSESSSSLFSNSDAGSNSTFSSTDSSESTRNSTSEEVDYTSYIFGNSDQDLYPGDPMVEHEENHSTTYSRLKSGLGTSSSGQEVDHAGVADCYSRPTGTRGQVAGHPVALPNLFSCEVGARGGGEREGRQRGRDRAEKMSGNGVKKVAEIAAKAGKGIDWSGMAKLLVSEEARKEFATLRRAFDEVNHQLETKFSQEPQPIDWEYYRKGIGSKVVDMYKEAYESKHSLHFKSNLHLKEQVLLNMEDAFFFGMIVNVLLPSFTVELEFVSKLIVMFNDQIYCMSCCSLIMG</sequence>
<dbReference type="GO" id="GO:0004843">
    <property type="term" value="F:cysteine-type deubiquitinase activity"/>
    <property type="evidence" value="ECO:0007669"/>
    <property type="project" value="UniProtKB-EC"/>
</dbReference>
<evidence type="ECO:0000256" key="10">
    <source>
        <dbReference type="ARBA" id="ARBA00022833"/>
    </source>
</evidence>
<evidence type="ECO:0000313" key="16">
    <source>
        <dbReference type="EMBL" id="KAG8087387.1"/>
    </source>
</evidence>
<evidence type="ECO:0000256" key="8">
    <source>
        <dbReference type="ARBA" id="ARBA00022801"/>
    </source>
</evidence>
<keyword evidence="12" id="KW-0175">Coiled coil</keyword>
<dbReference type="InterPro" id="IPR001394">
    <property type="entry name" value="Peptidase_C19_UCH"/>
</dbReference>
<dbReference type="CDD" id="cd02661">
    <property type="entry name" value="Peptidase_C19E"/>
    <property type="match status" value="1"/>
</dbReference>
<dbReference type="GO" id="GO:0005829">
    <property type="term" value="C:cytosol"/>
    <property type="evidence" value="ECO:0007669"/>
    <property type="project" value="TreeGrafter"/>
</dbReference>
<comment type="similarity">
    <text evidence="2">Belongs to the peptidase C19 family.</text>
</comment>
<organism evidence="16 17">
    <name type="scientific">Zizania palustris</name>
    <name type="common">Northern wild rice</name>
    <dbReference type="NCBI Taxonomy" id="103762"/>
    <lineage>
        <taxon>Eukaryota</taxon>
        <taxon>Viridiplantae</taxon>
        <taxon>Streptophyta</taxon>
        <taxon>Embryophyta</taxon>
        <taxon>Tracheophyta</taxon>
        <taxon>Spermatophyta</taxon>
        <taxon>Magnoliopsida</taxon>
        <taxon>Liliopsida</taxon>
        <taxon>Poales</taxon>
        <taxon>Poaceae</taxon>
        <taxon>BOP clade</taxon>
        <taxon>Oryzoideae</taxon>
        <taxon>Oryzeae</taxon>
        <taxon>Zizaniinae</taxon>
        <taxon>Zizania</taxon>
    </lineage>
</organism>
<dbReference type="FunFam" id="6.10.140.2220:FF:000006">
    <property type="entry name" value="Ubiquitin carboxyl-terminal hydrolase 15"/>
    <property type="match status" value="1"/>
</dbReference>
<feature type="region of interest" description="Disordered" evidence="13">
    <location>
        <begin position="804"/>
        <end position="899"/>
    </location>
</feature>
<keyword evidence="9" id="KW-0788">Thiol protease</keyword>
<dbReference type="InterPro" id="IPR028889">
    <property type="entry name" value="USP"/>
</dbReference>
<evidence type="ECO:0000256" key="12">
    <source>
        <dbReference type="SAM" id="Coils"/>
    </source>
</evidence>
<evidence type="ECO:0000256" key="1">
    <source>
        <dbReference type="ARBA" id="ARBA00000707"/>
    </source>
</evidence>
<feature type="compositionally biased region" description="Polar residues" evidence="13">
    <location>
        <begin position="204"/>
        <end position="213"/>
    </location>
</feature>
<dbReference type="PROSITE" id="PS01360">
    <property type="entry name" value="ZF_MYND_1"/>
    <property type="match status" value="1"/>
</dbReference>
<dbReference type="GO" id="GO:0016579">
    <property type="term" value="P:protein deubiquitination"/>
    <property type="evidence" value="ECO:0007669"/>
    <property type="project" value="InterPro"/>
</dbReference>
<dbReference type="PROSITE" id="PS50235">
    <property type="entry name" value="USP_3"/>
    <property type="match status" value="1"/>
</dbReference>
<name>A0A8J6BG13_ZIZPA</name>
<comment type="catalytic activity">
    <reaction evidence="1">
        <text>Thiol-dependent hydrolysis of ester, thioester, amide, peptide and isopeptide bonds formed by the C-terminal Gly of ubiquitin (a 76-residue protein attached to proteins as an intracellular targeting signal).</text>
        <dbReference type="EC" id="3.4.19.12"/>
    </reaction>
</comment>
<dbReference type="Pfam" id="PF00443">
    <property type="entry name" value="UCH"/>
    <property type="match status" value="1"/>
</dbReference>
<evidence type="ECO:0000256" key="9">
    <source>
        <dbReference type="ARBA" id="ARBA00022807"/>
    </source>
</evidence>
<evidence type="ECO:0000259" key="14">
    <source>
        <dbReference type="PROSITE" id="PS50235"/>
    </source>
</evidence>
<keyword evidence="17" id="KW-1185">Reference proteome</keyword>
<proteinExistence type="inferred from homology"/>
<evidence type="ECO:0000256" key="7">
    <source>
        <dbReference type="ARBA" id="ARBA00022786"/>
    </source>
</evidence>
<keyword evidence="6 11" id="KW-0863">Zinc-finger</keyword>
<keyword evidence="8" id="KW-0378">Hydrolase</keyword>
<feature type="compositionally biased region" description="Basic and acidic residues" evidence="13">
    <location>
        <begin position="373"/>
        <end position="385"/>
    </location>
</feature>
<dbReference type="InterPro" id="IPR002893">
    <property type="entry name" value="Znf_MYND"/>
</dbReference>
<dbReference type="AlphaFoldDB" id="A0A8J6BG13"/>
<dbReference type="EMBL" id="JAAALK010000082">
    <property type="protein sequence ID" value="KAG8087387.1"/>
    <property type="molecule type" value="Genomic_DNA"/>
</dbReference>
<reference evidence="16" key="1">
    <citation type="journal article" date="2021" name="bioRxiv">
        <title>Whole Genome Assembly and Annotation of Northern Wild Rice, Zizania palustris L., Supports a Whole Genome Duplication in the Zizania Genus.</title>
        <authorList>
            <person name="Haas M."/>
            <person name="Kono T."/>
            <person name="Macchietto M."/>
            <person name="Millas R."/>
            <person name="McGilp L."/>
            <person name="Shao M."/>
            <person name="Duquette J."/>
            <person name="Hirsch C.N."/>
            <person name="Kimball J."/>
        </authorList>
    </citation>
    <scope>NUCLEOTIDE SEQUENCE</scope>
    <source>
        <tissue evidence="16">Fresh leaf tissue</tissue>
    </source>
</reference>
<dbReference type="Pfam" id="PF05873">
    <property type="entry name" value="Mt_ATP-synt_D"/>
    <property type="match status" value="1"/>
</dbReference>
<dbReference type="GO" id="GO:0006508">
    <property type="term" value="P:proteolysis"/>
    <property type="evidence" value="ECO:0007669"/>
    <property type="project" value="UniProtKB-KW"/>
</dbReference>
<dbReference type="InterPro" id="IPR018200">
    <property type="entry name" value="USP_CS"/>
</dbReference>
<keyword evidence="4" id="KW-0645">Protease</keyword>
<evidence type="ECO:0000256" key="2">
    <source>
        <dbReference type="ARBA" id="ARBA00009085"/>
    </source>
</evidence>
<gene>
    <name evidence="16" type="ORF">GUJ93_ZPchr0010g9589</name>
</gene>
<dbReference type="InterPro" id="IPR050164">
    <property type="entry name" value="Peptidase_C19"/>
</dbReference>
<dbReference type="PANTHER" id="PTHR24006:SF874">
    <property type="entry name" value="UBIQUITIN CARBOXYL-TERMINAL HYDROLASE 16"/>
    <property type="match status" value="1"/>
</dbReference>
<evidence type="ECO:0000256" key="6">
    <source>
        <dbReference type="ARBA" id="ARBA00022771"/>
    </source>
</evidence>
<keyword evidence="10" id="KW-0862">Zinc</keyword>
<dbReference type="Proteomes" id="UP000729402">
    <property type="component" value="Unassembled WGS sequence"/>
</dbReference>
<comment type="caution">
    <text evidence="16">The sequence shown here is derived from an EMBL/GenBank/DDBJ whole genome shotgun (WGS) entry which is preliminary data.</text>
</comment>
<feature type="domain" description="USP" evidence="14">
    <location>
        <begin position="440"/>
        <end position="746"/>
    </location>
</feature>
<accession>A0A8J6BG13</accession>
<dbReference type="PROSITE" id="PS00972">
    <property type="entry name" value="USP_1"/>
    <property type="match status" value="1"/>
</dbReference>
<dbReference type="GO" id="GO:0015078">
    <property type="term" value="F:proton transmembrane transporter activity"/>
    <property type="evidence" value="ECO:0007669"/>
    <property type="project" value="InterPro"/>
</dbReference>
<evidence type="ECO:0000256" key="4">
    <source>
        <dbReference type="ARBA" id="ARBA00022670"/>
    </source>
</evidence>
<evidence type="ECO:0000256" key="13">
    <source>
        <dbReference type="SAM" id="MobiDB-lite"/>
    </source>
</evidence>
<feature type="domain" description="MYND-type" evidence="15">
    <location>
        <begin position="113"/>
        <end position="150"/>
    </location>
</feature>
<dbReference type="EC" id="3.4.19.12" evidence="3"/>
<feature type="coiled-coil region" evidence="12">
    <location>
        <begin position="29"/>
        <end position="56"/>
    </location>
</feature>
<feature type="region of interest" description="Disordered" evidence="13">
    <location>
        <begin position="359"/>
        <end position="385"/>
    </location>
</feature>
<feature type="compositionally biased region" description="Low complexity" evidence="13">
    <location>
        <begin position="814"/>
        <end position="849"/>
    </location>
</feature>
<dbReference type="FunFam" id="3.90.70.10:FF:000026">
    <property type="entry name" value="Ubiquitin carboxyl-terminal hydrolase 15"/>
    <property type="match status" value="1"/>
</dbReference>
<dbReference type="Pfam" id="PF01753">
    <property type="entry name" value="zf-MYND"/>
    <property type="match status" value="1"/>
</dbReference>
<dbReference type="InterPro" id="IPR008689">
    <property type="entry name" value="ATP_synth_F0_dsu_mt"/>
</dbReference>
<evidence type="ECO:0000313" key="17">
    <source>
        <dbReference type="Proteomes" id="UP000729402"/>
    </source>
</evidence>
<dbReference type="PANTHER" id="PTHR24006">
    <property type="entry name" value="UBIQUITIN CARBOXYL-TERMINAL HYDROLASE"/>
    <property type="match status" value="1"/>
</dbReference>
<protein>
    <recommendedName>
        <fullName evidence="3">ubiquitinyl hydrolase 1</fullName>
        <ecNumber evidence="3">3.4.19.12</ecNumber>
    </recommendedName>
</protein>
<dbReference type="OrthoDB" id="420187at2759"/>
<evidence type="ECO:0000256" key="3">
    <source>
        <dbReference type="ARBA" id="ARBA00012759"/>
    </source>
</evidence>
<keyword evidence="5" id="KW-0479">Metal-binding</keyword>
<evidence type="ECO:0000256" key="11">
    <source>
        <dbReference type="PROSITE-ProRule" id="PRU00134"/>
    </source>
</evidence>
<dbReference type="GO" id="GO:0015986">
    <property type="term" value="P:proton motive force-driven ATP synthesis"/>
    <property type="evidence" value="ECO:0007669"/>
    <property type="project" value="InterPro"/>
</dbReference>
<feature type="region of interest" description="Disordered" evidence="13">
    <location>
        <begin position="198"/>
        <end position="222"/>
    </location>
</feature>
<dbReference type="GO" id="GO:0008270">
    <property type="term" value="F:zinc ion binding"/>
    <property type="evidence" value="ECO:0007669"/>
    <property type="project" value="UniProtKB-KW"/>
</dbReference>
<dbReference type="PROSITE" id="PS50865">
    <property type="entry name" value="ZF_MYND_2"/>
    <property type="match status" value="1"/>
</dbReference>
<evidence type="ECO:0000256" key="5">
    <source>
        <dbReference type="ARBA" id="ARBA00022723"/>
    </source>
</evidence>
<evidence type="ECO:0000259" key="15">
    <source>
        <dbReference type="PROSITE" id="PS50865"/>
    </source>
</evidence>
<feature type="compositionally biased region" description="Polar residues" evidence="13">
    <location>
        <begin position="880"/>
        <end position="897"/>
    </location>
</feature>
<keyword evidence="7" id="KW-0833">Ubl conjugation pathway</keyword>
<feature type="compositionally biased region" description="Basic and acidic residues" evidence="13">
    <location>
        <begin position="938"/>
        <end position="953"/>
    </location>
</feature>
<reference evidence="16" key="2">
    <citation type="submission" date="2021-02" db="EMBL/GenBank/DDBJ databases">
        <authorList>
            <person name="Kimball J.A."/>
            <person name="Haas M.W."/>
            <person name="Macchietto M."/>
            <person name="Kono T."/>
            <person name="Duquette J."/>
            <person name="Shao M."/>
        </authorList>
    </citation>
    <scope>NUCLEOTIDE SEQUENCE</scope>
    <source>
        <tissue evidence="16">Fresh leaf tissue</tissue>
    </source>
</reference>
<dbReference type="GO" id="GO:0005634">
    <property type="term" value="C:nucleus"/>
    <property type="evidence" value="ECO:0007669"/>
    <property type="project" value="TreeGrafter"/>
</dbReference>
<feature type="region of interest" description="Disordered" evidence="13">
    <location>
        <begin position="934"/>
        <end position="956"/>
    </location>
</feature>